<feature type="compositionally biased region" description="Basic and acidic residues" evidence="1">
    <location>
        <begin position="228"/>
        <end position="237"/>
    </location>
</feature>
<evidence type="ECO:0000259" key="2">
    <source>
        <dbReference type="Pfam" id="PF06568"/>
    </source>
</evidence>
<dbReference type="InterPro" id="IPR009506">
    <property type="entry name" value="YjiS-like"/>
</dbReference>
<evidence type="ECO:0000256" key="1">
    <source>
        <dbReference type="SAM" id="MobiDB-lite"/>
    </source>
</evidence>
<sequence>MRAWQYCGAESPLSPAREEGYVFGMDDGKKLVCASVFDRSFAEFGHATAGRSPVREPRNLTATPTRSRGVSLMTRMIDPTELSGARAGQRSQERRPDTADVYLLARQMQADAIARTTQMVVSKLAELVGRGIRGARSAFAKHRARRRTVAELSQLDARSLADIGINPHDITGAVDRLFAQQQAEAAGATATGHDFGETLRPVEEDMAPVHARTASATLERPAPANSQDDARPQRRAA</sequence>
<protein>
    <submittedName>
        <fullName evidence="3">DUF1127 domain-containing protein</fullName>
    </submittedName>
</protein>
<reference evidence="3" key="2">
    <citation type="journal article" date="2020" name="Microorganisms">
        <title>Osmotic Adaptation and Compatible Solute Biosynthesis of Phototrophic Bacteria as Revealed from Genome Analyses.</title>
        <authorList>
            <person name="Imhoff J.F."/>
            <person name="Rahn T."/>
            <person name="Kunzel S."/>
            <person name="Keller A."/>
            <person name="Neulinger S.C."/>
        </authorList>
    </citation>
    <scope>NUCLEOTIDE SEQUENCE</scope>
    <source>
        <strain evidence="3">DSM 9154</strain>
    </source>
</reference>
<proteinExistence type="predicted"/>
<dbReference type="EMBL" id="NRRE01000007">
    <property type="protein sequence ID" value="MBK1695808.1"/>
    <property type="molecule type" value="Genomic_DNA"/>
</dbReference>
<keyword evidence="4" id="KW-1185">Reference proteome</keyword>
<dbReference type="Proteomes" id="UP000778970">
    <property type="component" value="Unassembled WGS sequence"/>
</dbReference>
<name>A0A934QFD6_9PROT</name>
<gene>
    <name evidence="3" type="ORF">CKO21_00930</name>
</gene>
<feature type="compositionally biased region" description="Basic and acidic residues" evidence="1">
    <location>
        <begin position="194"/>
        <end position="203"/>
    </location>
</feature>
<feature type="domain" description="YjiS-like" evidence="2">
    <location>
        <begin position="136"/>
        <end position="170"/>
    </location>
</feature>
<dbReference type="AlphaFoldDB" id="A0A934QFD6"/>
<evidence type="ECO:0000313" key="4">
    <source>
        <dbReference type="Proteomes" id="UP000778970"/>
    </source>
</evidence>
<organism evidence="3 4">
    <name type="scientific">Rhodovibrio salinarum</name>
    <dbReference type="NCBI Taxonomy" id="1087"/>
    <lineage>
        <taxon>Bacteria</taxon>
        <taxon>Pseudomonadati</taxon>
        <taxon>Pseudomonadota</taxon>
        <taxon>Alphaproteobacteria</taxon>
        <taxon>Rhodospirillales</taxon>
        <taxon>Rhodovibrionaceae</taxon>
        <taxon>Rhodovibrio</taxon>
    </lineage>
</organism>
<evidence type="ECO:0000313" key="3">
    <source>
        <dbReference type="EMBL" id="MBK1695808.1"/>
    </source>
</evidence>
<dbReference type="Pfam" id="PF06568">
    <property type="entry name" value="YjiS-like"/>
    <property type="match status" value="1"/>
</dbReference>
<reference evidence="3" key="1">
    <citation type="submission" date="2017-08" db="EMBL/GenBank/DDBJ databases">
        <authorList>
            <person name="Imhoff J.F."/>
            <person name="Rahn T."/>
            <person name="Kuenzel S."/>
            <person name="Neulinger S.C."/>
        </authorList>
    </citation>
    <scope>NUCLEOTIDE SEQUENCE</scope>
    <source>
        <strain evidence="3">DSM 9154</strain>
    </source>
</reference>
<feature type="region of interest" description="Disordered" evidence="1">
    <location>
        <begin position="185"/>
        <end position="237"/>
    </location>
</feature>
<comment type="caution">
    <text evidence="3">The sequence shown here is derived from an EMBL/GenBank/DDBJ whole genome shotgun (WGS) entry which is preliminary data.</text>
</comment>
<accession>A0A934QFD6</accession>